<evidence type="ECO:0008006" key="4">
    <source>
        <dbReference type="Google" id="ProtNLM"/>
    </source>
</evidence>
<evidence type="ECO:0000313" key="3">
    <source>
        <dbReference type="Proteomes" id="UP001178507"/>
    </source>
</evidence>
<protein>
    <recommendedName>
        <fullName evidence="4">Secreted protein</fullName>
    </recommendedName>
</protein>
<name>A0AA36JT44_9DINO</name>
<dbReference type="Proteomes" id="UP001178507">
    <property type="component" value="Unassembled WGS sequence"/>
</dbReference>
<accession>A0AA36JT44</accession>
<organism evidence="2 3">
    <name type="scientific">Effrenium voratum</name>
    <dbReference type="NCBI Taxonomy" id="2562239"/>
    <lineage>
        <taxon>Eukaryota</taxon>
        <taxon>Sar</taxon>
        <taxon>Alveolata</taxon>
        <taxon>Dinophyceae</taxon>
        <taxon>Suessiales</taxon>
        <taxon>Symbiodiniaceae</taxon>
        <taxon>Effrenium</taxon>
    </lineage>
</organism>
<evidence type="ECO:0000256" key="1">
    <source>
        <dbReference type="SAM" id="SignalP"/>
    </source>
</evidence>
<proteinExistence type="predicted"/>
<reference evidence="2" key="1">
    <citation type="submission" date="2023-08" db="EMBL/GenBank/DDBJ databases">
        <authorList>
            <person name="Chen Y."/>
            <person name="Shah S."/>
            <person name="Dougan E. K."/>
            <person name="Thang M."/>
            <person name="Chan C."/>
        </authorList>
    </citation>
    <scope>NUCLEOTIDE SEQUENCE</scope>
</reference>
<evidence type="ECO:0000313" key="2">
    <source>
        <dbReference type="EMBL" id="CAJ1411416.1"/>
    </source>
</evidence>
<dbReference type="EMBL" id="CAUJNA010003874">
    <property type="protein sequence ID" value="CAJ1411416.1"/>
    <property type="molecule type" value="Genomic_DNA"/>
</dbReference>
<sequence length="120" mass="13065">MFAPMILGVSLFIGLVLADTGGNCPTKGHQGVRLLQQNQRLGRHSLDVAQAALHSSSLLSVLSEPVTLPAVHAEVAKDGASAVVHFEHGGQHHRYSLDSFSIYRVIALWQWRTQRLAKSC</sequence>
<keyword evidence="3" id="KW-1185">Reference proteome</keyword>
<gene>
    <name evidence="2" type="ORF">EVOR1521_LOCUS31999</name>
</gene>
<keyword evidence="1" id="KW-0732">Signal</keyword>
<comment type="caution">
    <text evidence="2">The sequence shown here is derived from an EMBL/GenBank/DDBJ whole genome shotgun (WGS) entry which is preliminary data.</text>
</comment>
<feature type="signal peptide" evidence="1">
    <location>
        <begin position="1"/>
        <end position="18"/>
    </location>
</feature>
<dbReference type="AlphaFoldDB" id="A0AA36JT44"/>
<feature type="chain" id="PRO_5041391087" description="Secreted protein" evidence="1">
    <location>
        <begin position="19"/>
        <end position="120"/>
    </location>
</feature>